<dbReference type="GO" id="GO:0016604">
    <property type="term" value="C:nuclear body"/>
    <property type="evidence" value="ECO:0007669"/>
    <property type="project" value="TreeGrafter"/>
</dbReference>
<dbReference type="GO" id="GO:0031422">
    <property type="term" value="C:RecQ family helicase-topoisomerase III complex"/>
    <property type="evidence" value="ECO:0007669"/>
    <property type="project" value="TreeGrafter"/>
</dbReference>
<dbReference type="GO" id="GO:0000166">
    <property type="term" value="F:nucleotide binding"/>
    <property type="evidence" value="ECO:0007669"/>
    <property type="project" value="InterPro"/>
</dbReference>
<dbReference type="Pfam" id="PF16099">
    <property type="entry name" value="RMI1_C"/>
    <property type="match status" value="1"/>
</dbReference>
<dbReference type="GO" id="GO:0000724">
    <property type="term" value="P:double-strand break repair via homologous recombination"/>
    <property type="evidence" value="ECO:0007669"/>
    <property type="project" value="TreeGrafter"/>
</dbReference>
<evidence type="ECO:0000256" key="1">
    <source>
        <dbReference type="ARBA" id="ARBA00006395"/>
    </source>
</evidence>
<dbReference type="PANTHER" id="PTHR14790:SF15">
    <property type="entry name" value="RECQ-MEDIATED GENOME INSTABILITY PROTEIN 1"/>
    <property type="match status" value="1"/>
</dbReference>
<keyword evidence="8" id="KW-1185">Reference proteome</keyword>
<dbReference type="InterPro" id="IPR049363">
    <property type="entry name" value="RMI1_N"/>
</dbReference>
<feature type="region of interest" description="Disordered" evidence="3">
    <location>
        <begin position="243"/>
        <end position="292"/>
    </location>
</feature>
<evidence type="ECO:0000256" key="2">
    <source>
        <dbReference type="ARBA" id="ARBA00018987"/>
    </source>
</evidence>
<evidence type="ECO:0000259" key="5">
    <source>
        <dbReference type="Pfam" id="PF16099"/>
    </source>
</evidence>
<dbReference type="Pfam" id="PF08585">
    <property type="entry name" value="RMI1_N_C"/>
    <property type="match status" value="1"/>
</dbReference>
<gene>
    <name evidence="7" type="ORF">BJ085DRAFT_41190</name>
</gene>
<accession>A0A4P9ZWC8</accession>
<evidence type="ECO:0000259" key="4">
    <source>
        <dbReference type="Pfam" id="PF08585"/>
    </source>
</evidence>
<evidence type="ECO:0000313" key="8">
    <source>
        <dbReference type="Proteomes" id="UP000268162"/>
    </source>
</evidence>
<protein>
    <recommendedName>
        <fullName evidence="2">RecQ-mediated genome instability protein 1</fullName>
    </recommendedName>
</protein>
<feature type="domain" description="RecQ mediated genome instability protein 1 OB-fold" evidence="4">
    <location>
        <begin position="99"/>
        <end position="228"/>
    </location>
</feature>
<feature type="domain" description="RMI1 N-terminal" evidence="6">
    <location>
        <begin position="11"/>
        <end position="62"/>
    </location>
</feature>
<organism evidence="7 8">
    <name type="scientific">Dimargaris cristalligena</name>
    <dbReference type="NCBI Taxonomy" id="215637"/>
    <lineage>
        <taxon>Eukaryota</taxon>
        <taxon>Fungi</taxon>
        <taxon>Fungi incertae sedis</taxon>
        <taxon>Zoopagomycota</taxon>
        <taxon>Kickxellomycotina</taxon>
        <taxon>Dimargaritomycetes</taxon>
        <taxon>Dimargaritales</taxon>
        <taxon>Dimargaritaceae</taxon>
        <taxon>Dimargaris</taxon>
    </lineage>
</organism>
<evidence type="ECO:0000313" key="7">
    <source>
        <dbReference type="EMBL" id="RKP37618.1"/>
    </source>
</evidence>
<dbReference type="Gene3D" id="2.40.50.770">
    <property type="entry name" value="RecQ-mediated genome instability protein Rmi1, C-terminal domain"/>
    <property type="match status" value="1"/>
</dbReference>
<dbReference type="GO" id="GO:0000712">
    <property type="term" value="P:resolution of meiotic recombination intermediates"/>
    <property type="evidence" value="ECO:0007669"/>
    <property type="project" value="TreeGrafter"/>
</dbReference>
<dbReference type="InterPro" id="IPR013894">
    <property type="entry name" value="RMI1_OB"/>
</dbReference>
<dbReference type="STRING" id="215637.A0A4P9ZWC8"/>
<feature type="domain" description="RecQ-mediated genome instability protein 1 C-terminal OB-fold" evidence="5">
    <location>
        <begin position="366"/>
        <end position="461"/>
    </location>
</feature>
<proteinExistence type="inferred from homology"/>
<feature type="compositionally biased region" description="Polar residues" evidence="3">
    <location>
        <begin position="243"/>
        <end position="279"/>
    </location>
</feature>
<evidence type="ECO:0000256" key="3">
    <source>
        <dbReference type="SAM" id="MobiDB-lite"/>
    </source>
</evidence>
<dbReference type="Proteomes" id="UP000268162">
    <property type="component" value="Unassembled WGS sequence"/>
</dbReference>
<name>A0A4P9ZWC8_9FUNG</name>
<dbReference type="PANTHER" id="PTHR14790">
    <property type="entry name" value="RECQ-MEDIATED GENOME INSTABILITY PROTEIN 1 RMI1"/>
    <property type="match status" value="1"/>
</dbReference>
<dbReference type="Pfam" id="PF21000">
    <property type="entry name" value="RMI1_N_N"/>
    <property type="match status" value="1"/>
</dbReference>
<dbReference type="InterPro" id="IPR032199">
    <property type="entry name" value="RMI1_C"/>
</dbReference>
<dbReference type="EMBL" id="ML002469">
    <property type="protein sequence ID" value="RKP37618.1"/>
    <property type="molecule type" value="Genomic_DNA"/>
</dbReference>
<dbReference type="SMART" id="SM01161">
    <property type="entry name" value="DUF1767"/>
    <property type="match status" value="1"/>
</dbReference>
<reference evidence="8" key="1">
    <citation type="journal article" date="2018" name="Nat. Microbiol.">
        <title>Leveraging single-cell genomics to expand the fungal tree of life.</title>
        <authorList>
            <person name="Ahrendt S.R."/>
            <person name="Quandt C.A."/>
            <person name="Ciobanu D."/>
            <person name="Clum A."/>
            <person name="Salamov A."/>
            <person name="Andreopoulos B."/>
            <person name="Cheng J.F."/>
            <person name="Woyke T."/>
            <person name="Pelin A."/>
            <person name="Henrissat B."/>
            <person name="Reynolds N.K."/>
            <person name="Benny G.L."/>
            <person name="Smith M.E."/>
            <person name="James T.Y."/>
            <person name="Grigoriev I.V."/>
        </authorList>
    </citation>
    <scope>NUCLEOTIDE SEQUENCE [LARGE SCALE GENOMIC DNA]</scope>
    <source>
        <strain evidence="8">RSA 468</strain>
    </source>
</reference>
<evidence type="ECO:0000259" key="6">
    <source>
        <dbReference type="Pfam" id="PF21000"/>
    </source>
</evidence>
<dbReference type="AlphaFoldDB" id="A0A4P9ZWC8"/>
<dbReference type="InterPro" id="IPR042470">
    <property type="entry name" value="RMI1_N_C_sf"/>
</dbReference>
<comment type="similarity">
    <text evidence="1">Belongs to the RMI1 family.</text>
</comment>
<sequence length="496" mass="54762">MELAALQTKLRERAIQVQPNWLEQCVRFLNSPEGQLPTPPPPGAATDALLEGVYEQYLASDLAHMGLPTLSDHCLTLHKTTLTPVGPSDDSQGEGRPSSPSVILQVVDVMDIGIPTLQITDKLEELEVHQMASRLEMSTMAHALLANFPNEGGEKNKDIAIPRGTLKFILSDGFRQIPAVEYRPIPALDITLPLGTKFLLRNAEVLRGMVMLNHQNCFPLGGAVEALNTMPLLDRLRAKIGQTSKPPVHTTHNITHPPQNHTPSRPNNTVPTNGTRSSRPNPPDLELLGSDDITPDDIEALEMIEAENQYINDVQQREPQKPSPLLPPNQYVIDLDSDFEADLDFKAIDLTQNTTYVTLDKLDQCITAQTYQVITKAKVTSLSKFQLKGDGFSQVVQITDGHGQFPVRLASHVIAQRVGFTVQAFRNSLKEPGSTKYTEYLYEIRAAISALEGLMTVDLTEPCRLRQMGKIIVYTDPKEVTSEEALPIITEVKPIG</sequence>